<keyword evidence="3 9" id="KW-0227">DNA damage</keyword>
<keyword evidence="2 9" id="KW-0547">Nucleotide-binding</keyword>
<dbReference type="KEGG" id="hba:Hbal_1580"/>
<keyword evidence="1 9" id="KW-0963">Cytoplasm</keyword>
<evidence type="ECO:0000256" key="1">
    <source>
        <dbReference type="ARBA" id="ARBA00022490"/>
    </source>
</evidence>
<dbReference type="HOGENOM" id="CLU_005122_1_3_5"/>
<sequence>MKVWDTIAGLKAPIDAYESPFGADVRVFVEAINKRKGVGVYVARDERQALQVLSIAKFFQPHMAMINFPAWDCLPYDRVSPTAHISAMRCSALARLSHRDPKEKILVVTTAHALVQRVAPVTKMAEASFAAGIGADVDQQALQDYLTINGYTRTDIVREPGEYAIRGGIVDIYPPDRIEPVRLDFFGDNLESIRSFDAESQRSTNDLKEIAFAPVSEIFFTDEALTLFRRNYLESFGPPGGDPSYEAARAKIRRQGIDQWLPLFHEKLETLLEYAGNDALLGFDNQAETVGLDRIAQAKDYFETRVHAAGGDVMDAKVLAPDKLYLSKDEFELTRSSGAVVRFHPSENPGKKDVLFVGARAGKDFAVERSNPEANVFDAAVSLAKEHLANKRKVVFAAWSAGSADRLKTVLSDHGLPEVRSAEDWSAAKAANAPVIVETSMESGFTFSDLAVIAEQDMLGDKLARPRKRKRKTASYIAEAAALSPGDMIVHIDHGVGRYEGLQTVDVGSAPHDCLELVYAGGDKILLPVENIELISRYGADSGEGSMDKLGGAGWQSRKAKAKKNIMEMAGDLIRIAAEREMRKAEKTADADGLFDEFCARFPYEETDDQLNAIEDCLSDLASGKPMDRLVCGDVGFGKTEVALRTAFVAAMSGMQVAIIAPTTLLARQHYRTFKERFEGWPIKVRQLSRFVSAKEQTTTREMLASGDADVVVGTHAVISKQVKFKRLGLLVVDEEQRFGVKHKERMKEMKADIHVLTLSATPIPRTLQLALTGIRDLSIIATPPIDRLSVRTYTVEFDPVTVREALLRERYRGGQSYFIAPRVSDLPFLERFLREQVPEVSFLSAHGQMASGQLEDIMNDFYDGKADVLLATTIVESGLDIPRANTIVIHRADKFGLAQLYQLRGRVGRSKLRAYAYMTTKKDMVLSETAEKRLKVLQSLDSLGAGFMLASHDLDMRGGGNLLGDAQSGHVREVGVELYQQMLEDAVNALKTGEVEPSDDWSPMIDLGAAVLIPDYYVADLTERLSLYRRLSDLETEEERESFAAELIDRFGELPDETKQLLEVTAVKNMCKELGISKLTSGPKGAVITFRDKPPIDPAQLIAWVHTRPSMMKLRPDMKLVINGTWPNAEHRLKAVKGVLRELDSAAKDSD</sequence>
<dbReference type="GO" id="GO:0000716">
    <property type="term" value="P:transcription-coupled nucleotide-excision repair, DNA damage recognition"/>
    <property type="evidence" value="ECO:0007669"/>
    <property type="project" value="UniProtKB-UniRule"/>
</dbReference>
<dbReference type="SUPFAM" id="SSF141259">
    <property type="entry name" value="CarD-like"/>
    <property type="match status" value="1"/>
</dbReference>
<dbReference type="SMART" id="SM00490">
    <property type="entry name" value="HELICc"/>
    <property type="match status" value="1"/>
</dbReference>
<evidence type="ECO:0000256" key="8">
    <source>
        <dbReference type="ARBA" id="ARBA00023204"/>
    </source>
</evidence>
<dbReference type="SMART" id="SM00487">
    <property type="entry name" value="DEXDc"/>
    <property type="match status" value="1"/>
</dbReference>
<keyword evidence="5" id="KW-0347">Helicase</keyword>
<comment type="similarity">
    <text evidence="9">In the N-terminal section; belongs to the UvrB family.</text>
</comment>
<dbReference type="PANTHER" id="PTHR47964:SF1">
    <property type="entry name" value="ATP-DEPENDENT DNA HELICASE HOMOLOG RECG, CHLOROPLASTIC"/>
    <property type="match status" value="1"/>
</dbReference>
<dbReference type="InterPro" id="IPR047112">
    <property type="entry name" value="RecG/Mfd"/>
</dbReference>
<keyword evidence="4 9" id="KW-0378">Hydrolase</keyword>
<dbReference type="Gene3D" id="3.90.1150.50">
    <property type="entry name" value="Transcription-repair-coupling factor, D7 domain"/>
    <property type="match status" value="1"/>
</dbReference>
<dbReference type="Pfam" id="PF03461">
    <property type="entry name" value="TRCF"/>
    <property type="match status" value="1"/>
</dbReference>
<comment type="function">
    <text evidence="9">Couples transcription and DNA repair by recognizing RNA polymerase (RNAP) stalled at DNA lesions. Mediates ATP-dependent release of RNAP and its truncated transcript from the DNA, and recruitment of nucleotide excision repair machinery to the damaged site.</text>
</comment>
<dbReference type="GO" id="GO:0003678">
    <property type="term" value="F:DNA helicase activity"/>
    <property type="evidence" value="ECO:0007669"/>
    <property type="project" value="TreeGrafter"/>
</dbReference>
<dbReference type="InterPro" id="IPR027417">
    <property type="entry name" value="P-loop_NTPase"/>
</dbReference>
<dbReference type="PANTHER" id="PTHR47964">
    <property type="entry name" value="ATP-DEPENDENT DNA HELICASE HOMOLOG RECG, CHLOROPLASTIC"/>
    <property type="match status" value="1"/>
</dbReference>
<dbReference type="STRING" id="582402.Hbal_1580"/>
<evidence type="ECO:0000313" key="13">
    <source>
        <dbReference type="Proteomes" id="UP000002745"/>
    </source>
</evidence>
<evidence type="ECO:0000259" key="11">
    <source>
        <dbReference type="PROSITE" id="PS51194"/>
    </source>
</evidence>
<dbReference type="Pfam" id="PF21132">
    <property type="entry name" value="MFD_D3"/>
    <property type="match status" value="1"/>
</dbReference>
<dbReference type="GO" id="GO:0016787">
    <property type="term" value="F:hydrolase activity"/>
    <property type="evidence" value="ECO:0007669"/>
    <property type="project" value="UniProtKB-KW"/>
</dbReference>
<dbReference type="Proteomes" id="UP000002745">
    <property type="component" value="Chromosome"/>
</dbReference>
<evidence type="ECO:0000256" key="6">
    <source>
        <dbReference type="ARBA" id="ARBA00022840"/>
    </source>
</evidence>
<dbReference type="SMART" id="SM00982">
    <property type="entry name" value="TRCF"/>
    <property type="match status" value="1"/>
</dbReference>
<dbReference type="GO" id="GO:0005737">
    <property type="term" value="C:cytoplasm"/>
    <property type="evidence" value="ECO:0007669"/>
    <property type="project" value="UniProtKB-SubCell"/>
</dbReference>
<dbReference type="Pfam" id="PF02559">
    <property type="entry name" value="CarD_TRCF_RID"/>
    <property type="match status" value="1"/>
</dbReference>
<keyword evidence="8 9" id="KW-0234">DNA repair</keyword>
<dbReference type="InterPro" id="IPR037235">
    <property type="entry name" value="TRCF-like_C_D7"/>
</dbReference>
<organism evidence="12 13">
    <name type="scientific">Hirschia baltica (strain ATCC 49814 / DSM 5838 / IFAM 1418)</name>
    <dbReference type="NCBI Taxonomy" id="582402"/>
    <lineage>
        <taxon>Bacteria</taxon>
        <taxon>Pseudomonadati</taxon>
        <taxon>Pseudomonadota</taxon>
        <taxon>Alphaproteobacteria</taxon>
        <taxon>Hyphomonadales</taxon>
        <taxon>Hyphomonadaceae</taxon>
        <taxon>Hirschia</taxon>
    </lineage>
</organism>
<dbReference type="AlphaFoldDB" id="C6XJH3"/>
<dbReference type="GO" id="GO:0006355">
    <property type="term" value="P:regulation of DNA-templated transcription"/>
    <property type="evidence" value="ECO:0007669"/>
    <property type="project" value="UniProtKB-UniRule"/>
</dbReference>
<dbReference type="eggNOG" id="COG1197">
    <property type="taxonomic scope" value="Bacteria"/>
</dbReference>
<dbReference type="InterPro" id="IPR005118">
    <property type="entry name" value="TRCF_C"/>
</dbReference>
<dbReference type="InterPro" id="IPR036101">
    <property type="entry name" value="CarD-like/TRCF_RID_sf"/>
</dbReference>
<dbReference type="InterPro" id="IPR014001">
    <property type="entry name" value="Helicase_ATP-bd"/>
</dbReference>
<reference evidence="13" key="1">
    <citation type="journal article" date="2011" name="J. Bacteriol.">
        <title>Genome sequences of eight morphologically diverse alphaproteobacteria.</title>
        <authorList>
            <consortium name="US DOE Joint Genome Institute"/>
            <person name="Brown P.J."/>
            <person name="Kysela D.T."/>
            <person name="Buechlein A."/>
            <person name="Hemmerich C."/>
            <person name="Brun Y.V."/>
        </authorList>
    </citation>
    <scope>NUCLEOTIDE SEQUENCE [LARGE SCALE GENOMIC DNA]</scope>
    <source>
        <strain evidence="13">ATCC 49814 / DSM 5838 / IFAM 1418</strain>
    </source>
</reference>
<accession>C6XJH3</accession>
<name>C6XJH3_HIRBI</name>
<evidence type="ECO:0000256" key="7">
    <source>
        <dbReference type="ARBA" id="ARBA00023125"/>
    </source>
</evidence>
<dbReference type="PROSITE" id="PS51192">
    <property type="entry name" value="HELICASE_ATP_BIND_1"/>
    <property type="match status" value="1"/>
</dbReference>
<evidence type="ECO:0000256" key="3">
    <source>
        <dbReference type="ARBA" id="ARBA00022763"/>
    </source>
</evidence>
<dbReference type="Gene3D" id="3.40.50.300">
    <property type="entry name" value="P-loop containing nucleotide triphosphate hydrolases"/>
    <property type="match status" value="2"/>
</dbReference>
<feature type="domain" description="Helicase ATP-binding" evidence="10">
    <location>
        <begin position="620"/>
        <end position="781"/>
    </location>
</feature>
<dbReference type="InterPro" id="IPR001650">
    <property type="entry name" value="Helicase_C-like"/>
</dbReference>
<comment type="subcellular location">
    <subcellularLocation>
        <location evidence="9">Cytoplasm</location>
    </subcellularLocation>
</comment>
<protein>
    <recommendedName>
        <fullName evidence="9">Transcription-repair-coupling factor</fullName>
        <shortName evidence="9">TRCF</shortName>
        <ecNumber evidence="9">3.6.4.-</ecNumber>
    </recommendedName>
</protein>
<evidence type="ECO:0000256" key="4">
    <source>
        <dbReference type="ARBA" id="ARBA00022801"/>
    </source>
</evidence>
<proteinExistence type="inferred from homology"/>
<dbReference type="Gene3D" id="2.40.10.170">
    <property type="match status" value="1"/>
</dbReference>
<dbReference type="OrthoDB" id="9804325at2"/>
<dbReference type="GO" id="GO:0005524">
    <property type="term" value="F:ATP binding"/>
    <property type="evidence" value="ECO:0007669"/>
    <property type="project" value="UniProtKB-UniRule"/>
</dbReference>
<dbReference type="Gene3D" id="3.40.50.11140">
    <property type="match status" value="1"/>
</dbReference>
<dbReference type="NCBIfam" id="TIGR00580">
    <property type="entry name" value="mfd"/>
    <property type="match status" value="1"/>
</dbReference>
<dbReference type="Gene3D" id="3.30.2060.10">
    <property type="entry name" value="Penicillin-binding protein 1b domain"/>
    <property type="match status" value="1"/>
</dbReference>
<dbReference type="PROSITE" id="PS51194">
    <property type="entry name" value="HELICASE_CTER"/>
    <property type="match status" value="1"/>
</dbReference>
<keyword evidence="13" id="KW-1185">Reference proteome</keyword>
<dbReference type="GO" id="GO:0003684">
    <property type="term" value="F:damaged DNA binding"/>
    <property type="evidence" value="ECO:0007669"/>
    <property type="project" value="InterPro"/>
</dbReference>
<evidence type="ECO:0000256" key="5">
    <source>
        <dbReference type="ARBA" id="ARBA00022806"/>
    </source>
</evidence>
<dbReference type="InterPro" id="IPR041471">
    <property type="entry name" value="UvrB_inter"/>
</dbReference>
<comment type="similarity">
    <text evidence="9">In the C-terminal section; belongs to the helicase family. RecG subfamily.</text>
</comment>
<dbReference type="EMBL" id="CP001678">
    <property type="protein sequence ID" value="ACT59268.1"/>
    <property type="molecule type" value="Genomic_DNA"/>
</dbReference>
<dbReference type="Pfam" id="PF00270">
    <property type="entry name" value="DEAD"/>
    <property type="match status" value="1"/>
</dbReference>
<dbReference type="EC" id="3.6.4.-" evidence="9"/>
<dbReference type="Pfam" id="PF00271">
    <property type="entry name" value="Helicase_C"/>
    <property type="match status" value="1"/>
</dbReference>
<dbReference type="InterPro" id="IPR048635">
    <property type="entry name" value="MFD_D3"/>
</dbReference>
<dbReference type="SUPFAM" id="SSF52540">
    <property type="entry name" value="P-loop containing nucleoside triphosphate hydrolases"/>
    <property type="match status" value="4"/>
</dbReference>
<dbReference type="HAMAP" id="MF_00969">
    <property type="entry name" value="TRCF"/>
    <property type="match status" value="1"/>
</dbReference>
<keyword evidence="6 9" id="KW-0067">ATP-binding</keyword>
<evidence type="ECO:0000313" key="12">
    <source>
        <dbReference type="EMBL" id="ACT59268.1"/>
    </source>
</evidence>
<dbReference type="InterPro" id="IPR003711">
    <property type="entry name" value="CarD-like/TRCF_RID"/>
</dbReference>
<dbReference type="SMART" id="SM01058">
    <property type="entry name" value="CarD_TRCF"/>
    <property type="match status" value="1"/>
</dbReference>
<gene>
    <name evidence="9" type="primary">mfd</name>
    <name evidence="12" type="ordered locus">Hbal_1580</name>
</gene>
<keyword evidence="7 9" id="KW-0238">DNA-binding</keyword>
<evidence type="ECO:0000259" key="10">
    <source>
        <dbReference type="PROSITE" id="PS51192"/>
    </source>
</evidence>
<evidence type="ECO:0000256" key="2">
    <source>
        <dbReference type="ARBA" id="ARBA00022741"/>
    </source>
</evidence>
<feature type="domain" description="Helicase C-terminal" evidence="11">
    <location>
        <begin position="802"/>
        <end position="956"/>
    </location>
</feature>
<dbReference type="Gene3D" id="3.40.50.11180">
    <property type="match status" value="1"/>
</dbReference>
<dbReference type="InterPro" id="IPR004576">
    <property type="entry name" value="Mfd"/>
</dbReference>
<dbReference type="RefSeq" id="WP_015827418.1">
    <property type="nucleotide sequence ID" value="NC_012982.1"/>
</dbReference>
<evidence type="ECO:0000256" key="9">
    <source>
        <dbReference type="HAMAP-Rule" id="MF_00969"/>
    </source>
</evidence>
<dbReference type="Pfam" id="PF17757">
    <property type="entry name" value="UvrB_inter"/>
    <property type="match status" value="1"/>
</dbReference>
<dbReference type="SUPFAM" id="SSF143517">
    <property type="entry name" value="TRCF domain-like"/>
    <property type="match status" value="1"/>
</dbReference>
<dbReference type="CDD" id="cd17991">
    <property type="entry name" value="DEXHc_TRCF"/>
    <property type="match status" value="1"/>
</dbReference>
<dbReference type="InterPro" id="IPR011545">
    <property type="entry name" value="DEAD/DEAH_box_helicase_dom"/>
</dbReference>